<comment type="caution">
    <text evidence="1">The sequence shown here is derived from an EMBL/GenBank/DDBJ whole genome shotgun (WGS) entry which is preliminary data.</text>
</comment>
<evidence type="ECO:0000313" key="2">
    <source>
        <dbReference type="Proteomes" id="UP001396334"/>
    </source>
</evidence>
<keyword evidence="2" id="KW-1185">Reference proteome</keyword>
<proteinExistence type="predicted"/>
<reference evidence="1 2" key="1">
    <citation type="journal article" date="2024" name="G3 (Bethesda)">
        <title>Genome assembly of Hibiscus sabdariffa L. provides insights into metabolisms of medicinal natural products.</title>
        <authorList>
            <person name="Kim T."/>
        </authorList>
    </citation>
    <scope>NUCLEOTIDE SEQUENCE [LARGE SCALE GENOMIC DNA]</scope>
    <source>
        <strain evidence="1">TK-2024</strain>
        <tissue evidence="1">Old leaves</tissue>
    </source>
</reference>
<sequence length="72" mass="7563">MLIAASARWLAGRLVGPTAHLTRPSQMASPVVMAQSWMASSLLGHPHIQMLARASRVVASGVEKTLASSSPK</sequence>
<protein>
    <submittedName>
        <fullName evidence="1">Uncharacterized protein</fullName>
    </submittedName>
</protein>
<name>A0ABR2U8W9_9ROSI</name>
<organism evidence="1 2">
    <name type="scientific">Hibiscus sabdariffa</name>
    <name type="common">roselle</name>
    <dbReference type="NCBI Taxonomy" id="183260"/>
    <lineage>
        <taxon>Eukaryota</taxon>
        <taxon>Viridiplantae</taxon>
        <taxon>Streptophyta</taxon>
        <taxon>Embryophyta</taxon>
        <taxon>Tracheophyta</taxon>
        <taxon>Spermatophyta</taxon>
        <taxon>Magnoliopsida</taxon>
        <taxon>eudicotyledons</taxon>
        <taxon>Gunneridae</taxon>
        <taxon>Pentapetalae</taxon>
        <taxon>rosids</taxon>
        <taxon>malvids</taxon>
        <taxon>Malvales</taxon>
        <taxon>Malvaceae</taxon>
        <taxon>Malvoideae</taxon>
        <taxon>Hibiscus</taxon>
    </lineage>
</organism>
<evidence type="ECO:0000313" key="1">
    <source>
        <dbReference type="EMBL" id="KAK9046126.1"/>
    </source>
</evidence>
<dbReference type="EMBL" id="JBBPBN010000001">
    <property type="protein sequence ID" value="KAK9046126.1"/>
    <property type="molecule type" value="Genomic_DNA"/>
</dbReference>
<gene>
    <name evidence="1" type="ORF">V6N11_052026</name>
</gene>
<dbReference type="Proteomes" id="UP001396334">
    <property type="component" value="Unassembled WGS sequence"/>
</dbReference>
<accession>A0ABR2U8W9</accession>